<feature type="transmembrane region" description="Helical" evidence="12">
    <location>
        <begin position="33"/>
        <end position="55"/>
    </location>
</feature>
<dbReference type="PANTHER" id="PTHR11434">
    <property type="entry name" value="NADH-UBIQUINONE OXIDOREDUCTASE SUBUNIT ND4L"/>
    <property type="match status" value="1"/>
</dbReference>
<feature type="transmembrane region" description="Helical" evidence="12">
    <location>
        <begin position="6"/>
        <end position="26"/>
    </location>
</feature>
<comment type="catalytic activity">
    <reaction evidence="11 12">
        <text>a ubiquinone + NADH + 5 H(+)(in) = a ubiquinol + NAD(+) + 4 H(+)(out)</text>
        <dbReference type="Rhea" id="RHEA:29091"/>
        <dbReference type="Rhea" id="RHEA-COMP:9565"/>
        <dbReference type="Rhea" id="RHEA-COMP:9566"/>
        <dbReference type="ChEBI" id="CHEBI:15378"/>
        <dbReference type="ChEBI" id="CHEBI:16389"/>
        <dbReference type="ChEBI" id="CHEBI:17976"/>
        <dbReference type="ChEBI" id="CHEBI:57540"/>
        <dbReference type="ChEBI" id="CHEBI:57945"/>
        <dbReference type="EC" id="7.1.1.2"/>
    </reaction>
</comment>
<keyword evidence="12" id="KW-1278">Translocase</keyword>
<keyword evidence="9 12" id="KW-1133">Transmembrane helix</keyword>
<dbReference type="Pfam" id="PF00420">
    <property type="entry name" value="Oxidored_q2"/>
    <property type="match status" value="1"/>
</dbReference>
<keyword evidence="12" id="KW-0520">NAD</keyword>
<reference evidence="13" key="1">
    <citation type="submission" date="2013-04" db="EMBL/GenBank/DDBJ databases">
        <authorList>
            <person name="Hegedusova E."/>
            <person name="Brejova B."/>
            <person name="Nosek J."/>
        </authorList>
    </citation>
    <scope>NUCLEOTIDE SEQUENCE</scope>
    <source>
        <strain evidence="13">CBS 252</strain>
    </source>
</reference>
<evidence type="ECO:0000256" key="7">
    <source>
        <dbReference type="ARBA" id="ARBA00022660"/>
    </source>
</evidence>
<dbReference type="GO" id="GO:0016651">
    <property type="term" value="F:oxidoreductase activity, acting on NAD(P)H"/>
    <property type="evidence" value="ECO:0007669"/>
    <property type="project" value="InterPro"/>
</dbReference>
<keyword evidence="12" id="KW-0999">Mitochondrion inner membrane</keyword>
<evidence type="ECO:0000256" key="3">
    <source>
        <dbReference type="ARBA" id="ARBA00010519"/>
    </source>
</evidence>
<dbReference type="Gene3D" id="1.10.287.3510">
    <property type="match status" value="1"/>
</dbReference>
<keyword evidence="6 12" id="KW-0813">Transport</keyword>
<evidence type="ECO:0000256" key="9">
    <source>
        <dbReference type="ARBA" id="ARBA00022989"/>
    </source>
</evidence>
<protein>
    <recommendedName>
        <fullName evidence="5 12">NADH-ubiquinone oxidoreductase chain 4L</fullName>
        <ecNumber evidence="4 12">7.1.1.2</ecNumber>
    </recommendedName>
</protein>
<dbReference type="EMBL" id="KC993183">
    <property type="protein sequence ID" value="AGS44250.1"/>
    <property type="molecule type" value="Genomic_DNA"/>
</dbReference>
<dbReference type="AlphaFoldDB" id="S5TNB9"/>
<accession>S5TNB9</accession>
<keyword evidence="10 12" id="KW-0472">Membrane</keyword>
<evidence type="ECO:0000256" key="10">
    <source>
        <dbReference type="ARBA" id="ARBA00023136"/>
    </source>
</evidence>
<dbReference type="GO" id="GO:0042773">
    <property type="term" value="P:ATP synthesis coupled electron transport"/>
    <property type="evidence" value="ECO:0007669"/>
    <property type="project" value="UniProtKB-UniRule"/>
</dbReference>
<evidence type="ECO:0000256" key="8">
    <source>
        <dbReference type="ARBA" id="ARBA00022692"/>
    </source>
</evidence>
<evidence type="ECO:0000256" key="6">
    <source>
        <dbReference type="ARBA" id="ARBA00022448"/>
    </source>
</evidence>
<dbReference type="EC" id="7.1.1.2" evidence="4 12"/>
<evidence type="ECO:0000256" key="1">
    <source>
        <dbReference type="ARBA" id="ARBA00003257"/>
    </source>
</evidence>
<dbReference type="RefSeq" id="YP_008474958.1">
    <property type="nucleotide sequence ID" value="NC_022159.1"/>
</dbReference>
<comment type="function">
    <text evidence="12">Core subunit of the mitochondrial membrane respiratory chain NADH dehydrogenase (Complex I) which catalyzes electron transfer from NADH through the respiratory chain, using ubiquinone as an electron acceptor.</text>
</comment>
<geneLocation type="mitochondrion" evidence="13"/>
<dbReference type="GO" id="GO:0008137">
    <property type="term" value="F:NADH dehydrogenase (ubiquinone) activity"/>
    <property type="evidence" value="ECO:0007669"/>
    <property type="project" value="UniProtKB-EC"/>
</dbReference>
<comment type="subcellular location">
    <subcellularLocation>
        <location evidence="2">Membrane</location>
        <topology evidence="2">Multi-pass membrane protein</topology>
    </subcellularLocation>
    <subcellularLocation>
        <location evidence="12">Mitochondrion inner membrane</location>
        <topology evidence="12">Multi-pass membrane protein</topology>
    </subcellularLocation>
</comment>
<dbReference type="InterPro" id="IPR039428">
    <property type="entry name" value="NUOK/Mnh_C1-like"/>
</dbReference>
<dbReference type="GO" id="GO:0030964">
    <property type="term" value="C:NADH dehydrogenase complex"/>
    <property type="evidence" value="ECO:0007669"/>
    <property type="project" value="TreeGrafter"/>
</dbReference>
<gene>
    <name evidence="13" type="primary">nad4L</name>
</gene>
<evidence type="ECO:0000256" key="5">
    <source>
        <dbReference type="ARBA" id="ARBA00016612"/>
    </source>
</evidence>
<organism evidence="13">
    <name type="scientific">Barnettozyma californica</name>
    <dbReference type="NCBI Taxonomy" id="36038"/>
    <lineage>
        <taxon>Eukaryota</taxon>
        <taxon>Fungi</taxon>
        <taxon>Dikarya</taxon>
        <taxon>Ascomycota</taxon>
        <taxon>Saccharomycotina</taxon>
        <taxon>Saccharomycetes</taxon>
        <taxon>Phaffomycetales</taxon>
        <taxon>Phaffomycetaceae</taxon>
        <taxon>Barnettozyma</taxon>
    </lineage>
</organism>
<evidence type="ECO:0000256" key="2">
    <source>
        <dbReference type="ARBA" id="ARBA00004141"/>
    </source>
</evidence>
<evidence type="ECO:0000256" key="11">
    <source>
        <dbReference type="ARBA" id="ARBA00049551"/>
    </source>
</evidence>
<dbReference type="GO" id="GO:0005743">
    <property type="term" value="C:mitochondrial inner membrane"/>
    <property type="evidence" value="ECO:0007669"/>
    <property type="project" value="UniProtKB-SubCell"/>
</dbReference>
<comment type="function">
    <text evidence="1">Core subunit of the mitochondrial membrane respiratory chain NADH dehydrogenase (Complex I) that is believed to belong to the minimal assembly required for catalysis. Complex I functions in the transfer of electrons from NADH to the respiratory chain. The immediate electron acceptor for the enzyme is believed to be ubiquinone.</text>
</comment>
<evidence type="ECO:0000256" key="4">
    <source>
        <dbReference type="ARBA" id="ARBA00012944"/>
    </source>
</evidence>
<dbReference type="PANTHER" id="PTHR11434:SF16">
    <property type="entry name" value="NADH-UBIQUINONE OXIDOREDUCTASE CHAIN 4L"/>
    <property type="match status" value="1"/>
</dbReference>
<proteinExistence type="inferred from homology"/>
<keyword evidence="12" id="KW-0830">Ubiquinone</keyword>
<keyword evidence="12 13" id="KW-0496">Mitochondrion</keyword>
<keyword evidence="7 12" id="KW-0679">Respiratory chain</keyword>
<keyword evidence="12" id="KW-0249">Electron transport</keyword>
<name>S5TNB9_9ASCO</name>
<evidence type="ECO:0000313" key="13">
    <source>
        <dbReference type="EMBL" id="AGS44250.1"/>
    </source>
</evidence>
<feature type="transmembrane region" description="Helical" evidence="12">
    <location>
        <begin position="61"/>
        <end position="86"/>
    </location>
</feature>
<sequence>MKFTIILTIIGLIGYIINYNSSGLTLTGGGANIIVLFISIEIMLLGVTISIILSGYHNDDIIGLIMGIIVLIITGIESAIGLTILVNYYKLKGSLPTSGFNN</sequence>
<dbReference type="GeneID" id="16694637"/>
<comment type="similarity">
    <text evidence="3 12">Belongs to the complex I subunit 4L family.</text>
</comment>
<keyword evidence="8 12" id="KW-0812">Transmembrane</keyword>
<dbReference type="InterPro" id="IPR001133">
    <property type="entry name" value="NADH_UbQ_OxRdtase_chain4L/K"/>
</dbReference>
<evidence type="ECO:0000256" key="12">
    <source>
        <dbReference type="RuleBase" id="RU004419"/>
    </source>
</evidence>